<dbReference type="PANTHER" id="PTHR43625:SF88">
    <property type="entry name" value="OS07G0143000 PROTEIN"/>
    <property type="match status" value="1"/>
</dbReference>
<dbReference type="GO" id="GO:0005737">
    <property type="term" value="C:cytoplasm"/>
    <property type="evidence" value="ECO:0007669"/>
    <property type="project" value="TreeGrafter"/>
</dbReference>
<dbReference type="InterPro" id="IPR023210">
    <property type="entry name" value="NADP_OxRdtase_dom"/>
</dbReference>
<dbReference type="EMBL" id="JACJPW010000061">
    <property type="protein sequence ID" value="MBD2183667.1"/>
    <property type="molecule type" value="Genomic_DNA"/>
</dbReference>
<dbReference type="RefSeq" id="WP_190468486.1">
    <property type="nucleotide sequence ID" value="NZ_JACJPW010000061.1"/>
</dbReference>
<gene>
    <name evidence="3" type="ORF">H6G03_21830</name>
</gene>
<proteinExistence type="predicted"/>
<keyword evidence="4" id="KW-1185">Reference proteome</keyword>
<dbReference type="CDD" id="cd19093">
    <property type="entry name" value="AKR_AtPLR-like"/>
    <property type="match status" value="1"/>
</dbReference>
<dbReference type="InterPro" id="IPR020471">
    <property type="entry name" value="AKR"/>
</dbReference>
<dbReference type="PRINTS" id="PR00069">
    <property type="entry name" value="ALDKETRDTASE"/>
</dbReference>
<comment type="caution">
    <text evidence="3">The sequence shown here is derived from an EMBL/GenBank/DDBJ whole genome shotgun (WGS) entry which is preliminary data.</text>
</comment>
<dbReference type="PANTHER" id="PTHR43625">
    <property type="entry name" value="AFLATOXIN B1 ALDEHYDE REDUCTASE"/>
    <property type="match status" value="1"/>
</dbReference>
<dbReference type="GO" id="GO:0016491">
    <property type="term" value="F:oxidoreductase activity"/>
    <property type="evidence" value="ECO:0007669"/>
    <property type="project" value="UniProtKB-KW"/>
</dbReference>
<dbReference type="Pfam" id="PF00248">
    <property type="entry name" value="Aldo_ket_red"/>
    <property type="match status" value="1"/>
</dbReference>
<dbReference type="InterPro" id="IPR036812">
    <property type="entry name" value="NAD(P)_OxRdtase_dom_sf"/>
</dbReference>
<reference evidence="3" key="1">
    <citation type="journal article" date="2015" name="ISME J.">
        <title>Draft Genome Sequence of Streptomyces incarnatus NRRL8089, which Produces the Nucleoside Antibiotic Sinefungin.</title>
        <authorList>
            <person name="Oshima K."/>
            <person name="Hattori M."/>
            <person name="Shimizu H."/>
            <person name="Fukuda K."/>
            <person name="Nemoto M."/>
            <person name="Inagaki K."/>
            <person name="Tamura T."/>
        </authorList>
    </citation>
    <scope>NUCLEOTIDE SEQUENCE</scope>
    <source>
        <strain evidence="3">FACHB-1375</strain>
    </source>
</reference>
<dbReference type="Gene3D" id="3.20.20.100">
    <property type="entry name" value="NADP-dependent oxidoreductase domain"/>
    <property type="match status" value="1"/>
</dbReference>
<evidence type="ECO:0000259" key="2">
    <source>
        <dbReference type="Pfam" id="PF00248"/>
    </source>
</evidence>
<dbReference type="InterPro" id="IPR050791">
    <property type="entry name" value="Aldo-Keto_reductase"/>
</dbReference>
<name>A0A926ZIV8_9CYAN</name>
<dbReference type="AlphaFoldDB" id="A0A926ZIV8"/>
<accession>A0A926ZIV8</accession>
<protein>
    <submittedName>
        <fullName evidence="3">Aldo/keto reductase</fullName>
    </submittedName>
</protein>
<reference evidence="3" key="2">
    <citation type="submission" date="2020-08" db="EMBL/GenBank/DDBJ databases">
        <authorList>
            <person name="Chen M."/>
            <person name="Teng W."/>
            <person name="Zhao L."/>
            <person name="Hu C."/>
            <person name="Zhou Y."/>
            <person name="Han B."/>
            <person name="Song L."/>
            <person name="Shu W."/>
        </authorList>
    </citation>
    <scope>NUCLEOTIDE SEQUENCE</scope>
    <source>
        <strain evidence="3">FACHB-1375</strain>
    </source>
</reference>
<dbReference type="SUPFAM" id="SSF51430">
    <property type="entry name" value="NAD(P)-linked oxidoreductase"/>
    <property type="match status" value="1"/>
</dbReference>
<organism evidence="3 4">
    <name type="scientific">Aerosakkonema funiforme FACHB-1375</name>
    <dbReference type="NCBI Taxonomy" id="2949571"/>
    <lineage>
        <taxon>Bacteria</taxon>
        <taxon>Bacillati</taxon>
        <taxon>Cyanobacteriota</taxon>
        <taxon>Cyanophyceae</taxon>
        <taxon>Oscillatoriophycideae</taxon>
        <taxon>Aerosakkonematales</taxon>
        <taxon>Aerosakkonemataceae</taxon>
        <taxon>Aerosakkonema</taxon>
    </lineage>
</organism>
<evidence type="ECO:0000313" key="4">
    <source>
        <dbReference type="Proteomes" id="UP000641646"/>
    </source>
</evidence>
<evidence type="ECO:0000313" key="3">
    <source>
        <dbReference type="EMBL" id="MBD2183667.1"/>
    </source>
</evidence>
<keyword evidence="1" id="KW-0560">Oxidoreductase</keyword>
<sequence>MATEVQTITLGRNGPSVTPLCIGTWAWGDKLFWNYGKNYGEAQLWEAFQASLDAGVNFFDTAEVYGMGLSEELLGKFMQQSGQKVEIATKYGPLPWRFTKESVSDAVTASLKRLQVDRVTLYQVHWPFAFFMSQDTLMNALADEVQRGRITAVGVSNYSAEQMREAHQILASRGVPLATNQVRYSLLSRQVESKGIVATAKQLGVTILAYSPLAQGLLTGKYTSENYKEPTDARKFDSRFSRSGLAKIAPAISLLREFGEKYDRTPAQVALNWLIAQGDVIPIPGAKTAAQARQNAGALGWRLSDDEIAQLENASRPWLA</sequence>
<feature type="domain" description="NADP-dependent oxidoreductase" evidence="2">
    <location>
        <begin position="19"/>
        <end position="314"/>
    </location>
</feature>
<evidence type="ECO:0000256" key="1">
    <source>
        <dbReference type="ARBA" id="ARBA00023002"/>
    </source>
</evidence>
<dbReference type="Proteomes" id="UP000641646">
    <property type="component" value="Unassembled WGS sequence"/>
</dbReference>